<dbReference type="InterPro" id="IPR006509">
    <property type="entry name" value="RBM39_SF"/>
</dbReference>
<evidence type="ECO:0000256" key="3">
    <source>
        <dbReference type="ARBA" id="ARBA00022884"/>
    </source>
</evidence>
<dbReference type="CDD" id="cd12283">
    <property type="entry name" value="RRM1_RBM39_like"/>
    <property type="match status" value="1"/>
</dbReference>
<feature type="domain" description="RRM" evidence="6">
    <location>
        <begin position="425"/>
        <end position="508"/>
    </location>
</feature>
<feature type="region of interest" description="Disordered" evidence="5">
    <location>
        <begin position="15"/>
        <end position="138"/>
    </location>
</feature>
<feature type="compositionally biased region" description="Basic and acidic residues" evidence="5">
    <location>
        <begin position="117"/>
        <end position="138"/>
    </location>
</feature>
<feature type="compositionally biased region" description="Basic and acidic residues" evidence="5">
    <location>
        <begin position="96"/>
        <end position="108"/>
    </location>
</feature>
<evidence type="ECO:0000256" key="5">
    <source>
        <dbReference type="SAM" id="MobiDB-lite"/>
    </source>
</evidence>
<dbReference type="SMART" id="SM00361">
    <property type="entry name" value="RRM_1"/>
    <property type="match status" value="2"/>
</dbReference>
<comment type="caution">
    <text evidence="7">The sequence shown here is derived from an EMBL/GenBank/DDBJ whole genome shotgun (WGS) entry which is preliminary data.</text>
</comment>
<gene>
    <name evidence="7" type="primary">g1194</name>
    <name evidence="7" type="ORF">VP750_LOCUS1033</name>
</gene>
<dbReference type="Pfam" id="PF15519">
    <property type="entry name" value="RBM39linker"/>
    <property type="match status" value="1"/>
</dbReference>
<dbReference type="SUPFAM" id="SSF54928">
    <property type="entry name" value="RNA-binding domain, RBD"/>
    <property type="match status" value="2"/>
</dbReference>
<dbReference type="PROSITE" id="PS50102">
    <property type="entry name" value="RRM"/>
    <property type="match status" value="3"/>
</dbReference>
<name>A0ABP1FJJ6_9CHLO</name>
<dbReference type="NCBIfam" id="TIGR01622">
    <property type="entry name" value="SF-CC1"/>
    <property type="match status" value="1"/>
</dbReference>
<reference evidence="7 8" key="1">
    <citation type="submission" date="2024-06" db="EMBL/GenBank/DDBJ databases">
        <authorList>
            <person name="Kraege A."/>
            <person name="Thomma B."/>
        </authorList>
    </citation>
    <scope>NUCLEOTIDE SEQUENCE [LARGE SCALE GENOMIC DNA]</scope>
</reference>
<dbReference type="PANTHER" id="PTHR48036">
    <property type="entry name" value="SPLICING FACTOR (PAD-1), PUTATIVE (AFU_ORTHOLOGUE AFUA_1G15810)-RELATED"/>
    <property type="match status" value="1"/>
</dbReference>
<evidence type="ECO:0000256" key="1">
    <source>
        <dbReference type="ARBA" id="ARBA00022553"/>
    </source>
</evidence>
<protein>
    <submittedName>
        <fullName evidence="7">G1194 protein</fullName>
    </submittedName>
</protein>
<dbReference type="Pfam" id="PF00076">
    <property type="entry name" value="RRM_1"/>
    <property type="match status" value="3"/>
</dbReference>
<keyword evidence="2" id="KW-0677">Repeat</keyword>
<evidence type="ECO:0000313" key="8">
    <source>
        <dbReference type="Proteomes" id="UP001497392"/>
    </source>
</evidence>
<accession>A0ABP1FJJ6</accession>
<dbReference type="SMART" id="SM00360">
    <property type="entry name" value="RRM"/>
    <property type="match status" value="3"/>
</dbReference>
<feature type="domain" description="RRM" evidence="6">
    <location>
        <begin position="147"/>
        <end position="224"/>
    </location>
</feature>
<keyword evidence="8" id="KW-1185">Reference proteome</keyword>
<sequence length="517" mass="58253">MAGADFDEYAYLEKQLEAKDENGHKDESRHKREKHDRKDKDRHREKDRERDRDRDRDRGKEKDKDRDRDRDRKSSKREHRDKSQDRERKRHHSSRDRHTSSRTEREMPRSIPAHVPEPIKRKERTPPEVREQRERERELRELDRDIRTVFAFNLPLKADERNLFEFFSKAGQVEDVRIIKDRNTNKSKGFAYIEYTNREDIVNAMGLTGQIVMGQAIMVKSSEAEKNLAWEAAQAQSASVAQMSSLATAGAGPCKLYIKNLHPNITEQDVRQIFDPFGPIDYVTMQKELAGGRQSSVAFVQYKATSDATKAMQQLDNMDIAGNQISVTIAPLSQAEAAAAAAAAASALDLDDAEGEHGGLKLTANARAALMQRLSGQAAPANGMPEMLPGPPAMVPAGTMILSPDAQALQLEQGILGPASPIPSPCLLLKNMFNPSEETEPNWDEEIEKDVKEECSKYGAVNHAHVDKNSKGFVYLQFQSTEGAAAAQKALHGRWFAGRQIVAEFQFAPVYSQYFRV</sequence>
<dbReference type="Proteomes" id="UP001497392">
    <property type="component" value="Unassembled WGS sequence"/>
</dbReference>
<proteinExistence type="predicted"/>
<dbReference type="EMBL" id="CAXHTA020000002">
    <property type="protein sequence ID" value="CAL5219374.1"/>
    <property type="molecule type" value="Genomic_DNA"/>
</dbReference>
<feature type="compositionally biased region" description="Basic and acidic residues" evidence="5">
    <location>
        <begin position="15"/>
        <end position="87"/>
    </location>
</feature>
<dbReference type="Gene3D" id="3.30.70.330">
    <property type="match status" value="3"/>
</dbReference>
<dbReference type="InterPro" id="IPR012677">
    <property type="entry name" value="Nucleotide-bd_a/b_plait_sf"/>
</dbReference>
<evidence type="ECO:0000313" key="7">
    <source>
        <dbReference type="EMBL" id="CAL5219374.1"/>
    </source>
</evidence>
<dbReference type="InterPro" id="IPR000504">
    <property type="entry name" value="RRM_dom"/>
</dbReference>
<evidence type="ECO:0000259" key="6">
    <source>
        <dbReference type="PROSITE" id="PS50102"/>
    </source>
</evidence>
<keyword evidence="3 4" id="KW-0694">RNA-binding</keyword>
<keyword evidence="1" id="KW-0597">Phosphoprotein</keyword>
<dbReference type="InterPro" id="IPR035979">
    <property type="entry name" value="RBD_domain_sf"/>
</dbReference>
<evidence type="ECO:0000256" key="2">
    <source>
        <dbReference type="ARBA" id="ARBA00022737"/>
    </source>
</evidence>
<dbReference type="InterPro" id="IPR029123">
    <property type="entry name" value="RBM39_linker"/>
</dbReference>
<dbReference type="CDD" id="cd12285">
    <property type="entry name" value="RRM3_RBM39_like"/>
    <property type="match status" value="1"/>
</dbReference>
<organism evidence="7 8">
    <name type="scientific">Coccomyxa viridis</name>
    <dbReference type="NCBI Taxonomy" id="1274662"/>
    <lineage>
        <taxon>Eukaryota</taxon>
        <taxon>Viridiplantae</taxon>
        <taxon>Chlorophyta</taxon>
        <taxon>core chlorophytes</taxon>
        <taxon>Trebouxiophyceae</taxon>
        <taxon>Trebouxiophyceae incertae sedis</taxon>
        <taxon>Coccomyxaceae</taxon>
        <taxon>Coccomyxa</taxon>
    </lineage>
</organism>
<dbReference type="InterPro" id="IPR003954">
    <property type="entry name" value="RRM_euk-type"/>
</dbReference>
<evidence type="ECO:0000256" key="4">
    <source>
        <dbReference type="PROSITE-ProRule" id="PRU00176"/>
    </source>
</evidence>
<feature type="domain" description="RRM" evidence="6">
    <location>
        <begin position="254"/>
        <end position="332"/>
    </location>
</feature>